<proteinExistence type="predicted"/>
<evidence type="ECO:0000313" key="3">
    <source>
        <dbReference type="EMBL" id="WFT73860.1"/>
    </source>
</evidence>
<protein>
    <submittedName>
        <fullName evidence="3">MarR family transcriptional regulator</fullName>
    </submittedName>
</protein>
<dbReference type="Proteomes" id="UP001221597">
    <property type="component" value="Chromosome"/>
</dbReference>
<evidence type="ECO:0000259" key="2">
    <source>
        <dbReference type="PROSITE" id="PS50995"/>
    </source>
</evidence>
<reference evidence="3 4" key="1">
    <citation type="submission" date="2023-04" db="EMBL/GenBank/DDBJ databases">
        <title>Genome sequence of Halobacillus naozhouensis KACC 21980.</title>
        <authorList>
            <person name="Kim S."/>
            <person name="Heo J."/>
            <person name="Kwon S.-W."/>
        </authorList>
    </citation>
    <scope>NUCLEOTIDE SEQUENCE [LARGE SCALE GENOMIC DNA]</scope>
    <source>
        <strain evidence="3 4">KCTC 13234</strain>
    </source>
</reference>
<keyword evidence="4" id="KW-1185">Reference proteome</keyword>
<dbReference type="PRINTS" id="PR00598">
    <property type="entry name" value="HTHMARR"/>
</dbReference>
<feature type="domain" description="HTH marR-type" evidence="2">
    <location>
        <begin position="1"/>
        <end position="141"/>
    </location>
</feature>
<dbReference type="InterPro" id="IPR000835">
    <property type="entry name" value="HTH_MarR-typ"/>
</dbReference>
<evidence type="ECO:0000256" key="1">
    <source>
        <dbReference type="ARBA" id="ARBA00023125"/>
    </source>
</evidence>
<gene>
    <name evidence="3" type="ORF">P9989_16005</name>
</gene>
<dbReference type="SUPFAM" id="SSF46785">
    <property type="entry name" value="Winged helix' DNA-binding domain"/>
    <property type="match status" value="1"/>
</dbReference>
<dbReference type="InterPro" id="IPR039422">
    <property type="entry name" value="MarR/SlyA-like"/>
</dbReference>
<name>A0ABY8IUS0_9BACI</name>
<dbReference type="PANTHER" id="PTHR33164:SF102">
    <property type="entry name" value="TRANSCRIPTIONAL REGULATORY PROTEIN"/>
    <property type="match status" value="1"/>
</dbReference>
<organism evidence="3 4">
    <name type="scientific">Halobacillus naozhouensis</name>
    <dbReference type="NCBI Taxonomy" id="554880"/>
    <lineage>
        <taxon>Bacteria</taxon>
        <taxon>Bacillati</taxon>
        <taxon>Bacillota</taxon>
        <taxon>Bacilli</taxon>
        <taxon>Bacillales</taxon>
        <taxon>Bacillaceae</taxon>
        <taxon>Halobacillus</taxon>
    </lineage>
</organism>
<accession>A0ABY8IUS0</accession>
<sequence>MNDRLDKAVDLFKEVMIFGTERIIKSIDHEIYELYSPEQIHMLQILFKLEKASPGRLAELQGVHKSAVSNRLKKLSHNGLIDVVESEKDQRGKTLTLTDKGKSIIRQSNELISSHIEELLAGELKESEIDEFIRIFKKVKAILKVEDDQ</sequence>
<dbReference type="SMART" id="SM00347">
    <property type="entry name" value="HTH_MARR"/>
    <property type="match status" value="1"/>
</dbReference>
<evidence type="ECO:0000313" key="4">
    <source>
        <dbReference type="Proteomes" id="UP001221597"/>
    </source>
</evidence>
<dbReference type="PROSITE" id="PS50995">
    <property type="entry name" value="HTH_MARR_2"/>
    <property type="match status" value="1"/>
</dbReference>
<dbReference type="InterPro" id="IPR036388">
    <property type="entry name" value="WH-like_DNA-bd_sf"/>
</dbReference>
<dbReference type="RefSeq" id="WP_283075867.1">
    <property type="nucleotide sequence ID" value="NZ_CP121671.1"/>
</dbReference>
<keyword evidence="1" id="KW-0238">DNA-binding</keyword>
<dbReference type="InterPro" id="IPR036390">
    <property type="entry name" value="WH_DNA-bd_sf"/>
</dbReference>
<dbReference type="Gene3D" id="1.10.10.10">
    <property type="entry name" value="Winged helix-like DNA-binding domain superfamily/Winged helix DNA-binding domain"/>
    <property type="match status" value="1"/>
</dbReference>
<dbReference type="Pfam" id="PF01047">
    <property type="entry name" value="MarR"/>
    <property type="match status" value="1"/>
</dbReference>
<dbReference type="EMBL" id="CP121671">
    <property type="protein sequence ID" value="WFT73860.1"/>
    <property type="molecule type" value="Genomic_DNA"/>
</dbReference>
<dbReference type="PANTHER" id="PTHR33164">
    <property type="entry name" value="TRANSCRIPTIONAL REGULATOR, MARR FAMILY"/>
    <property type="match status" value="1"/>
</dbReference>